<keyword evidence="2" id="KW-0442">Lipid degradation</keyword>
<keyword evidence="3" id="KW-0443">Lipid metabolism</keyword>
<proteinExistence type="predicted"/>
<dbReference type="PANTHER" id="PTHR10272:SF0">
    <property type="entry name" value="PLATELET-ACTIVATING FACTOR ACETYLHYDROLASE"/>
    <property type="match status" value="1"/>
</dbReference>
<dbReference type="PROSITE" id="PS51257">
    <property type="entry name" value="PROKAR_LIPOPROTEIN"/>
    <property type="match status" value="1"/>
</dbReference>
<dbReference type="Pfam" id="PF03403">
    <property type="entry name" value="PAF-AH_p_II"/>
    <property type="match status" value="1"/>
</dbReference>
<evidence type="ECO:0000256" key="4">
    <source>
        <dbReference type="SAM" id="SignalP"/>
    </source>
</evidence>
<evidence type="ECO:0000256" key="2">
    <source>
        <dbReference type="ARBA" id="ARBA00022963"/>
    </source>
</evidence>
<keyword evidence="4" id="KW-0732">Signal</keyword>
<evidence type="ECO:0000256" key="1">
    <source>
        <dbReference type="ARBA" id="ARBA00022801"/>
    </source>
</evidence>
<sequence>MRSRTFRRLGLLTAVAALPLSLTVACGTSATAARTSAAAPAGFDLPRPTGRHAVGTTELHLVDHGRPDPWVQGRTRELMISVWYPSGGGGTVAPYLRPGVARALAGETVLGMFPPGSVDWAGARTHAFESAAPDLRLGGRPVVLYSPGFGTLRGLGTAVVEELVSRGYVVVTMDHTYEAALVEFPGGRVEAARLPEQGPERLKTAMATRVADTRFVMDALEELAAGRNPDAEGRALPRGLGRMLDLSRIGMFGHSAGGIQAAETMVGDRRLDAGIDMDGTMQYAEGDLMEAARKGVDRPFMLMGAATGGEPQTHRTSPSWGAFWDRSTGWKRDLNVPEGSHYTYTDLQDILPDVDPSVYVPADVRRDFIGTVDPARIMTSQRAYVTAFFDRHLLGRPGRLLDGPSPRHPDVRFVS</sequence>
<dbReference type="Proteomes" id="UP001500683">
    <property type="component" value="Unassembled WGS sequence"/>
</dbReference>
<keyword evidence="6" id="KW-1185">Reference proteome</keyword>
<dbReference type="PANTHER" id="PTHR10272">
    <property type="entry name" value="PLATELET-ACTIVATING FACTOR ACETYLHYDROLASE"/>
    <property type="match status" value="1"/>
</dbReference>
<keyword evidence="1" id="KW-0378">Hydrolase</keyword>
<feature type="chain" id="PRO_5045316351" evidence="4">
    <location>
        <begin position="33"/>
        <end position="415"/>
    </location>
</feature>
<evidence type="ECO:0000313" key="6">
    <source>
        <dbReference type="Proteomes" id="UP001500683"/>
    </source>
</evidence>
<reference evidence="6" key="1">
    <citation type="journal article" date="2019" name="Int. J. Syst. Evol. Microbiol.">
        <title>The Global Catalogue of Microorganisms (GCM) 10K type strain sequencing project: providing services to taxonomists for standard genome sequencing and annotation.</title>
        <authorList>
            <consortium name="The Broad Institute Genomics Platform"/>
            <consortium name="The Broad Institute Genome Sequencing Center for Infectious Disease"/>
            <person name="Wu L."/>
            <person name="Ma J."/>
        </authorList>
    </citation>
    <scope>NUCLEOTIDE SEQUENCE [LARGE SCALE GENOMIC DNA]</scope>
    <source>
        <strain evidence="6">JCM 16702</strain>
    </source>
</reference>
<dbReference type="Gene3D" id="3.40.50.1820">
    <property type="entry name" value="alpha/beta hydrolase"/>
    <property type="match status" value="1"/>
</dbReference>
<dbReference type="InterPro" id="IPR029058">
    <property type="entry name" value="AB_hydrolase_fold"/>
</dbReference>
<evidence type="ECO:0000256" key="3">
    <source>
        <dbReference type="ARBA" id="ARBA00023098"/>
    </source>
</evidence>
<protein>
    <submittedName>
        <fullName evidence="5">Lipase</fullName>
    </submittedName>
</protein>
<name>A0ABP7V2X7_9ACTN</name>
<accession>A0ABP7V2X7</accession>
<feature type="signal peptide" evidence="4">
    <location>
        <begin position="1"/>
        <end position="32"/>
    </location>
</feature>
<gene>
    <name evidence="5" type="ORF">GCM10022214_08330</name>
</gene>
<comment type="caution">
    <text evidence="5">The sequence shown here is derived from an EMBL/GenBank/DDBJ whole genome shotgun (WGS) entry which is preliminary data.</text>
</comment>
<dbReference type="EMBL" id="BAAAZG010000001">
    <property type="protein sequence ID" value="GAA4058440.1"/>
    <property type="molecule type" value="Genomic_DNA"/>
</dbReference>
<evidence type="ECO:0000313" key="5">
    <source>
        <dbReference type="EMBL" id="GAA4058440.1"/>
    </source>
</evidence>
<organism evidence="5 6">
    <name type="scientific">Actinomadura miaoliensis</name>
    <dbReference type="NCBI Taxonomy" id="430685"/>
    <lineage>
        <taxon>Bacteria</taxon>
        <taxon>Bacillati</taxon>
        <taxon>Actinomycetota</taxon>
        <taxon>Actinomycetes</taxon>
        <taxon>Streptosporangiales</taxon>
        <taxon>Thermomonosporaceae</taxon>
        <taxon>Actinomadura</taxon>
    </lineage>
</organism>
<dbReference type="SUPFAM" id="SSF53474">
    <property type="entry name" value="alpha/beta-Hydrolases"/>
    <property type="match status" value="1"/>
</dbReference>
<dbReference type="RefSeq" id="WP_344940800.1">
    <property type="nucleotide sequence ID" value="NZ_BAAAZG010000001.1"/>
</dbReference>